<dbReference type="AlphaFoldDB" id="A0AAD9CGT5"/>
<organism evidence="1 2">
    <name type="scientific">Dissostichus eleginoides</name>
    <name type="common">Patagonian toothfish</name>
    <name type="synonym">Dissostichus amissus</name>
    <dbReference type="NCBI Taxonomy" id="100907"/>
    <lineage>
        <taxon>Eukaryota</taxon>
        <taxon>Metazoa</taxon>
        <taxon>Chordata</taxon>
        <taxon>Craniata</taxon>
        <taxon>Vertebrata</taxon>
        <taxon>Euteleostomi</taxon>
        <taxon>Actinopterygii</taxon>
        <taxon>Neopterygii</taxon>
        <taxon>Teleostei</taxon>
        <taxon>Neoteleostei</taxon>
        <taxon>Acanthomorphata</taxon>
        <taxon>Eupercaria</taxon>
        <taxon>Perciformes</taxon>
        <taxon>Notothenioidei</taxon>
        <taxon>Nototheniidae</taxon>
        <taxon>Dissostichus</taxon>
    </lineage>
</organism>
<protein>
    <submittedName>
        <fullName evidence="1">Ganciclovir kinase</fullName>
    </submittedName>
</protein>
<accession>A0AAD9CGT5</accession>
<keyword evidence="1" id="KW-0418">Kinase</keyword>
<dbReference type="GO" id="GO:0016301">
    <property type="term" value="F:kinase activity"/>
    <property type="evidence" value="ECO:0007669"/>
    <property type="project" value="UniProtKB-KW"/>
</dbReference>
<evidence type="ECO:0000313" key="2">
    <source>
        <dbReference type="Proteomes" id="UP001228049"/>
    </source>
</evidence>
<dbReference type="Proteomes" id="UP001228049">
    <property type="component" value="Unassembled WGS sequence"/>
</dbReference>
<name>A0AAD9CGT5_DISEL</name>
<proteinExistence type="predicted"/>
<dbReference type="EMBL" id="JASDAP010000006">
    <property type="protein sequence ID" value="KAK1901725.1"/>
    <property type="molecule type" value="Genomic_DNA"/>
</dbReference>
<keyword evidence="1" id="KW-0808">Transferase</keyword>
<comment type="caution">
    <text evidence="1">The sequence shown here is derived from an EMBL/GenBank/DDBJ whole genome shotgun (WGS) entry which is preliminary data.</text>
</comment>
<gene>
    <name evidence="1" type="ORF">KUDE01_004690</name>
</gene>
<feature type="non-terminal residue" evidence="1">
    <location>
        <position position="94"/>
    </location>
</feature>
<reference evidence="1" key="1">
    <citation type="submission" date="2023-04" db="EMBL/GenBank/DDBJ databases">
        <title>Chromosome-level genome of Chaenocephalus aceratus.</title>
        <authorList>
            <person name="Park H."/>
        </authorList>
    </citation>
    <scope>NUCLEOTIDE SEQUENCE</scope>
    <source>
        <strain evidence="1">DE</strain>
        <tissue evidence="1">Muscle</tissue>
    </source>
</reference>
<keyword evidence="2" id="KW-1185">Reference proteome</keyword>
<evidence type="ECO:0000313" key="1">
    <source>
        <dbReference type="EMBL" id="KAK1901725.1"/>
    </source>
</evidence>
<sequence length="94" mass="10147">MAAVRKLRLSKGEESAEPGLCVSCHIQLICQRTGLFLERPELAAQNQAAINLPPQQKDAGGSCEKRRLMGKGAAPLSEQVTKQSGNSLFNLRLS</sequence>